<dbReference type="GO" id="GO:0003774">
    <property type="term" value="F:cytoskeletal motor activity"/>
    <property type="evidence" value="ECO:0007669"/>
    <property type="project" value="InterPro"/>
</dbReference>
<sequence length="366" mass="39553">MLEKAAPCLVDGPATTAPGEQSGFRPALTLSPAVVSWLNEIAAARKPLQSRLIDKPLSVRMERLVWEPEPCAVSMLDCVWAIGHETIILSLARPVVEGLIATVQSGLGLPAEPTRSLLVEFALDPLLNQLEVLTQQKLQLICLSEATARGPYLELEITYGPFKGNARLFLFSSLDGSVPPAFRALGGLLRQLPREDRQLPSELPVIVKGEIGSLHATVALLRKANAGDALLPDVIPFARGQAILNTGTLWAPAHVAEDRLIVRGAFRLQPHPLECAHMMTQSEKPRPPSEGDLDNIEITLVFECGRWTVALGALRDISEGHVFELGRPLDGPVDILANGRRIGRGDIVSIGAELGVRLRGRLAVND</sequence>
<dbReference type="PANTHER" id="PTHR30034:SF6">
    <property type="entry name" value="YOP PROTEINS TRANSLOCATION PROTEIN Q"/>
    <property type="match status" value="1"/>
</dbReference>
<dbReference type="SUPFAM" id="SSF101801">
    <property type="entry name" value="Surface presentation of antigens (SPOA)"/>
    <property type="match status" value="1"/>
</dbReference>
<organism evidence="3 4">
    <name type="scientific">Bradyrhizobium australiense</name>
    <dbReference type="NCBI Taxonomy" id="2721161"/>
    <lineage>
        <taxon>Bacteria</taxon>
        <taxon>Pseudomonadati</taxon>
        <taxon>Pseudomonadota</taxon>
        <taxon>Alphaproteobacteria</taxon>
        <taxon>Hyphomicrobiales</taxon>
        <taxon>Nitrobacteraceae</taxon>
        <taxon>Bradyrhizobium</taxon>
    </lineage>
</organism>
<comment type="caution">
    <text evidence="3">The sequence shown here is derived from an EMBL/GenBank/DDBJ whole genome shotgun (WGS) entry which is preliminary data.</text>
</comment>
<gene>
    <name evidence="3" type="primary">sctQ</name>
    <name evidence="3" type="ORF">HCN58_30505</name>
</gene>
<dbReference type="Pfam" id="PF01052">
    <property type="entry name" value="FliMN_C"/>
    <property type="match status" value="1"/>
</dbReference>
<dbReference type="Proteomes" id="UP000544122">
    <property type="component" value="Unassembled WGS sequence"/>
</dbReference>
<dbReference type="InterPro" id="IPR013385">
    <property type="entry name" value="T3SS_SpaO/YscQ/SpaO"/>
</dbReference>
<keyword evidence="4" id="KW-1185">Reference proteome</keyword>
<evidence type="ECO:0000256" key="1">
    <source>
        <dbReference type="ARBA" id="ARBA00009226"/>
    </source>
</evidence>
<dbReference type="GO" id="GO:0009425">
    <property type="term" value="C:bacterial-type flagellum basal body"/>
    <property type="evidence" value="ECO:0007669"/>
    <property type="project" value="InterPro"/>
</dbReference>
<dbReference type="PANTHER" id="PTHR30034">
    <property type="entry name" value="FLAGELLAR MOTOR SWITCH PROTEIN FLIM"/>
    <property type="match status" value="1"/>
</dbReference>
<dbReference type="PRINTS" id="PR00956">
    <property type="entry name" value="FLGMOTORFLIN"/>
</dbReference>
<dbReference type="GO" id="GO:0071978">
    <property type="term" value="P:bacterial-type flagellum-dependent swarming motility"/>
    <property type="evidence" value="ECO:0007669"/>
    <property type="project" value="TreeGrafter"/>
</dbReference>
<proteinExistence type="inferred from homology"/>
<reference evidence="3 4" key="1">
    <citation type="submission" date="2020-03" db="EMBL/GenBank/DDBJ databases">
        <title>Bradyrhizobium diversity isolated from nodules of Indigofera sp.</title>
        <authorList>
            <person name="Klepa M."/>
            <person name="Helene L."/>
            <person name="Hungria M."/>
        </authorList>
    </citation>
    <scope>NUCLEOTIDE SEQUENCE [LARGE SCALE GENOMIC DNA]</scope>
    <source>
        <strain evidence="3 4">WSM 1791</strain>
    </source>
</reference>
<dbReference type="NCBIfam" id="TIGR02551">
    <property type="entry name" value="SpaO_YscQ"/>
    <property type="match status" value="1"/>
</dbReference>
<dbReference type="EMBL" id="JAAVLX010000012">
    <property type="protein sequence ID" value="NOJ43837.1"/>
    <property type="molecule type" value="Genomic_DNA"/>
</dbReference>
<dbReference type="Gene3D" id="2.30.330.10">
    <property type="entry name" value="SpoA-like"/>
    <property type="match status" value="1"/>
</dbReference>
<evidence type="ECO:0000313" key="4">
    <source>
        <dbReference type="Proteomes" id="UP000544122"/>
    </source>
</evidence>
<evidence type="ECO:0000259" key="2">
    <source>
        <dbReference type="Pfam" id="PF01052"/>
    </source>
</evidence>
<protein>
    <submittedName>
        <fullName evidence="3">Type III secretion system cytoplasmic ring protein SctQ</fullName>
    </submittedName>
</protein>
<dbReference type="GO" id="GO:0030254">
    <property type="term" value="P:protein secretion by the type III secretion system"/>
    <property type="evidence" value="ECO:0007669"/>
    <property type="project" value="InterPro"/>
</dbReference>
<name>A0A7Y4GY52_9BRAD</name>
<dbReference type="AlphaFoldDB" id="A0A7Y4GY52"/>
<dbReference type="GO" id="GO:0050918">
    <property type="term" value="P:positive chemotaxis"/>
    <property type="evidence" value="ECO:0007669"/>
    <property type="project" value="TreeGrafter"/>
</dbReference>
<dbReference type="InterPro" id="IPR036429">
    <property type="entry name" value="SpoA-like_sf"/>
</dbReference>
<dbReference type="InterPro" id="IPR001172">
    <property type="entry name" value="FliN_T3SS_HrcQb"/>
</dbReference>
<accession>A0A7Y4GY52</accession>
<dbReference type="InterPro" id="IPR001543">
    <property type="entry name" value="FliN-like_C"/>
</dbReference>
<feature type="domain" description="Flagellar motor switch protein FliN-like C-terminal" evidence="2">
    <location>
        <begin position="293"/>
        <end position="360"/>
    </location>
</feature>
<evidence type="ECO:0000313" key="3">
    <source>
        <dbReference type="EMBL" id="NOJ43837.1"/>
    </source>
</evidence>
<comment type="similarity">
    <text evidence="1">Belongs to the FliN/MopA/SpaO family.</text>
</comment>